<sequence length="171" mass="19121">MPMPCTPRVLKTKVSFVWITLNLLGFVHMESGSLFFFILSSALLRLHYQIDVPTALSYRLQPRSKLSAECPRFPAKRALAIAKSRPSLLFRSTYVRAGFMGIGHALFDESGRAGMQIQYGYSSLREGKRNETRSVPTASMISNSWGRNTGGRGPGLDHRMGVKWLPDVFVP</sequence>
<dbReference type="Proteomes" id="UP001244207">
    <property type="component" value="Unassembled WGS sequence"/>
</dbReference>
<evidence type="ECO:0000256" key="1">
    <source>
        <dbReference type="SAM" id="Phobius"/>
    </source>
</evidence>
<accession>A0AAD8UNW9</accession>
<reference evidence="2" key="1">
    <citation type="submission" date="2021-12" db="EMBL/GenBank/DDBJ databases">
        <title>Comparative genomics, transcriptomics and evolutionary studies reveal genomic signatures of adaptation to plant cell wall in hemibiotrophic fungi.</title>
        <authorList>
            <consortium name="DOE Joint Genome Institute"/>
            <person name="Baroncelli R."/>
            <person name="Diaz J.F."/>
            <person name="Benocci T."/>
            <person name="Peng M."/>
            <person name="Battaglia E."/>
            <person name="Haridas S."/>
            <person name="Andreopoulos W."/>
            <person name="Labutti K."/>
            <person name="Pangilinan J."/>
            <person name="Floch G.L."/>
            <person name="Makela M.R."/>
            <person name="Henrissat B."/>
            <person name="Grigoriev I.V."/>
            <person name="Crouch J.A."/>
            <person name="De Vries R.P."/>
            <person name="Sukno S.A."/>
            <person name="Thon M.R."/>
        </authorList>
    </citation>
    <scope>NUCLEOTIDE SEQUENCE</scope>
    <source>
        <strain evidence="2">CBS 112980</strain>
    </source>
</reference>
<comment type="caution">
    <text evidence="2">The sequence shown here is derived from an EMBL/GenBank/DDBJ whole genome shotgun (WGS) entry which is preliminary data.</text>
</comment>
<keyword evidence="3" id="KW-1185">Reference proteome</keyword>
<gene>
    <name evidence="2" type="ORF">BDZ83DRAFT_383419</name>
</gene>
<evidence type="ECO:0000313" key="3">
    <source>
        <dbReference type="Proteomes" id="UP001244207"/>
    </source>
</evidence>
<proteinExistence type="predicted"/>
<dbReference type="EMBL" id="JAHMHS010000061">
    <property type="protein sequence ID" value="KAK1723730.1"/>
    <property type="molecule type" value="Genomic_DNA"/>
</dbReference>
<dbReference type="GeneID" id="85386623"/>
<dbReference type="RefSeq" id="XP_060363785.1">
    <property type="nucleotide sequence ID" value="XM_060502724.1"/>
</dbReference>
<feature type="transmembrane region" description="Helical" evidence="1">
    <location>
        <begin position="16"/>
        <end position="39"/>
    </location>
</feature>
<name>A0AAD8UNW9_GLOAC</name>
<keyword evidence="1" id="KW-1133">Transmembrane helix</keyword>
<keyword evidence="1" id="KW-0812">Transmembrane</keyword>
<keyword evidence="1" id="KW-0472">Membrane</keyword>
<evidence type="ECO:0000313" key="2">
    <source>
        <dbReference type="EMBL" id="KAK1723730.1"/>
    </source>
</evidence>
<organism evidence="2 3">
    <name type="scientific">Glomerella acutata</name>
    <name type="common">Colletotrichum acutatum</name>
    <dbReference type="NCBI Taxonomy" id="27357"/>
    <lineage>
        <taxon>Eukaryota</taxon>
        <taxon>Fungi</taxon>
        <taxon>Dikarya</taxon>
        <taxon>Ascomycota</taxon>
        <taxon>Pezizomycotina</taxon>
        <taxon>Sordariomycetes</taxon>
        <taxon>Hypocreomycetidae</taxon>
        <taxon>Glomerellales</taxon>
        <taxon>Glomerellaceae</taxon>
        <taxon>Colletotrichum</taxon>
        <taxon>Colletotrichum acutatum species complex</taxon>
    </lineage>
</organism>
<dbReference type="AlphaFoldDB" id="A0AAD8UNW9"/>
<protein>
    <submittedName>
        <fullName evidence="2">Uncharacterized protein</fullName>
    </submittedName>
</protein>